<protein>
    <submittedName>
        <fullName evidence="1">Uncharacterized protein</fullName>
    </submittedName>
</protein>
<accession>A0A0F9HEJ8</accession>
<feature type="non-terminal residue" evidence="1">
    <location>
        <position position="1"/>
    </location>
</feature>
<reference evidence="1" key="1">
    <citation type="journal article" date="2015" name="Nature">
        <title>Complex archaea that bridge the gap between prokaryotes and eukaryotes.</title>
        <authorList>
            <person name="Spang A."/>
            <person name="Saw J.H."/>
            <person name="Jorgensen S.L."/>
            <person name="Zaremba-Niedzwiedzka K."/>
            <person name="Martijn J."/>
            <person name="Lind A.E."/>
            <person name="van Eijk R."/>
            <person name="Schleper C."/>
            <person name="Guy L."/>
            <person name="Ettema T.J."/>
        </authorList>
    </citation>
    <scope>NUCLEOTIDE SEQUENCE</scope>
</reference>
<dbReference type="AlphaFoldDB" id="A0A0F9HEJ8"/>
<gene>
    <name evidence="1" type="ORF">LCGC14_1712010</name>
</gene>
<sequence>LNFIIYSINIHQKFLLISQIIKKIKFKYPTNSRLLYGEDIRNQMPDTVTINFDYGDILNSTKISYQNQKSQ</sequence>
<proteinExistence type="predicted"/>
<name>A0A0F9HEJ8_9ZZZZ</name>
<dbReference type="EMBL" id="LAZR01015282">
    <property type="protein sequence ID" value="KKM13851.1"/>
    <property type="molecule type" value="Genomic_DNA"/>
</dbReference>
<comment type="caution">
    <text evidence="1">The sequence shown here is derived from an EMBL/GenBank/DDBJ whole genome shotgun (WGS) entry which is preliminary data.</text>
</comment>
<evidence type="ECO:0000313" key="1">
    <source>
        <dbReference type="EMBL" id="KKM13851.1"/>
    </source>
</evidence>
<organism evidence="1">
    <name type="scientific">marine sediment metagenome</name>
    <dbReference type="NCBI Taxonomy" id="412755"/>
    <lineage>
        <taxon>unclassified sequences</taxon>
        <taxon>metagenomes</taxon>
        <taxon>ecological metagenomes</taxon>
    </lineage>
</organism>